<evidence type="ECO:0000256" key="3">
    <source>
        <dbReference type="ARBA" id="ARBA00022630"/>
    </source>
</evidence>
<comment type="similarity">
    <text evidence="10">Belongs to the dus family.</text>
</comment>
<dbReference type="EC" id="1.3.1.91" evidence="9"/>
<dbReference type="EMBL" id="JAODYH010000007">
    <property type="protein sequence ID" value="MCT9811935.1"/>
    <property type="molecule type" value="Genomic_DNA"/>
</dbReference>
<feature type="domain" description="DUS-like FMN-binding" evidence="11">
    <location>
        <begin position="20"/>
        <end position="316"/>
    </location>
</feature>
<evidence type="ECO:0000313" key="13">
    <source>
        <dbReference type="Proteomes" id="UP001525968"/>
    </source>
</evidence>
<feature type="binding site" evidence="9">
    <location>
        <begin position="216"/>
        <end position="218"/>
    </location>
    <ligand>
        <name>FMN</name>
        <dbReference type="ChEBI" id="CHEBI:58210"/>
    </ligand>
</feature>
<dbReference type="RefSeq" id="WP_261501180.1">
    <property type="nucleotide sequence ID" value="NZ_JAODYH010000007.1"/>
</dbReference>
<comment type="catalytic activity">
    <reaction evidence="9">
        <text>5,6-dihydrouridine(20a) in tRNA + NADP(+) = uridine(20a) in tRNA + NADPH + H(+)</text>
        <dbReference type="Rhea" id="RHEA:53344"/>
        <dbReference type="Rhea" id="RHEA-COMP:13535"/>
        <dbReference type="Rhea" id="RHEA-COMP:13536"/>
        <dbReference type="ChEBI" id="CHEBI:15378"/>
        <dbReference type="ChEBI" id="CHEBI:57783"/>
        <dbReference type="ChEBI" id="CHEBI:58349"/>
        <dbReference type="ChEBI" id="CHEBI:65315"/>
        <dbReference type="ChEBI" id="CHEBI:74443"/>
    </reaction>
</comment>
<proteinExistence type="inferred from homology"/>
<dbReference type="Gene3D" id="3.20.20.70">
    <property type="entry name" value="Aldolase class I"/>
    <property type="match status" value="1"/>
</dbReference>
<feature type="binding site" evidence="9">
    <location>
        <position position="144"/>
    </location>
    <ligand>
        <name>FMN</name>
        <dbReference type="ChEBI" id="CHEBI:58210"/>
    </ligand>
</feature>
<sequence length="340" mass="38462">MNSQISPQNQQVALNWRLSVAPMMDWTDRHCRYLHRLLTRHTLLYTEMVTTGALLHGDVPRHLRFNAEEHPLALQLGGSEPADLARSALLGAQWGYDEINLNCGCPSERVQRGAFGACLMNEAPLVADCVKAMRDAVQIPVTVKHRIGIDKSESYEFVRDFIGTVAEAGCEVFIVHARNAWLKGLSPKENREVPPLRYDVVAQLKRDFPQLTLAINGGFKDNQSVAEQLEQVDGVMVGREAYHNPWWLASWDAQFYGDAPSELTREAVEEQMVDYMEREALAHGTHWYSIARHMLGLRHGLPGARRWRQVWSDHRLKVLPAREVMALARAPRSEDAGTPN</sequence>
<comment type="similarity">
    <text evidence="9">Belongs to the Dus family. DusA subfamily.</text>
</comment>
<dbReference type="InterPro" id="IPR018517">
    <property type="entry name" value="tRNA_hU_synthase_CS"/>
</dbReference>
<dbReference type="NCBIfam" id="TIGR00742">
    <property type="entry name" value="yjbN"/>
    <property type="match status" value="1"/>
</dbReference>
<comment type="cofactor">
    <cofactor evidence="1 9 10">
        <name>FMN</name>
        <dbReference type="ChEBI" id="CHEBI:58210"/>
    </cofactor>
</comment>
<evidence type="ECO:0000256" key="2">
    <source>
        <dbReference type="ARBA" id="ARBA00022555"/>
    </source>
</evidence>
<comment type="function">
    <text evidence="9">Catalyzes the synthesis of 5,6-dihydrouridine (D), a modified base found in the D-loop of most tRNAs, via the reduction of the C5-C6 double bond in target uridines. Specifically modifies U20 and U20a in tRNAs.</text>
</comment>
<dbReference type="SUPFAM" id="SSF51395">
    <property type="entry name" value="FMN-linked oxidoreductases"/>
    <property type="match status" value="1"/>
</dbReference>
<keyword evidence="8 9" id="KW-0560">Oxidoreductase</keyword>
<feature type="binding site" evidence="9">
    <location>
        <begin position="238"/>
        <end position="239"/>
    </location>
    <ligand>
        <name>FMN</name>
        <dbReference type="ChEBI" id="CHEBI:58210"/>
    </ligand>
</feature>
<keyword evidence="2 9" id="KW-0820">tRNA-binding</keyword>
<evidence type="ECO:0000256" key="5">
    <source>
        <dbReference type="ARBA" id="ARBA00022694"/>
    </source>
</evidence>
<keyword evidence="5 9" id="KW-0819">tRNA processing</keyword>
<dbReference type="InterPro" id="IPR001269">
    <property type="entry name" value="DUS_fam"/>
</dbReference>
<evidence type="ECO:0000313" key="12">
    <source>
        <dbReference type="EMBL" id="MCT9811935.1"/>
    </source>
</evidence>
<keyword evidence="13" id="KW-1185">Reference proteome</keyword>
<evidence type="ECO:0000259" key="11">
    <source>
        <dbReference type="Pfam" id="PF01207"/>
    </source>
</evidence>
<feature type="binding site" evidence="9">
    <location>
        <begin position="22"/>
        <end position="24"/>
    </location>
    <ligand>
        <name>FMN</name>
        <dbReference type="ChEBI" id="CHEBI:58210"/>
    </ligand>
</feature>
<comment type="caution">
    <text evidence="12">The sequence shown here is derived from an EMBL/GenBank/DDBJ whole genome shotgun (WGS) entry which is preliminary data.</text>
</comment>
<comment type="catalytic activity">
    <reaction evidence="9">
        <text>5,6-dihydrouridine(20a) in tRNA + NAD(+) = uridine(20a) in tRNA + NADH + H(+)</text>
        <dbReference type="Rhea" id="RHEA:53348"/>
        <dbReference type="Rhea" id="RHEA-COMP:13535"/>
        <dbReference type="Rhea" id="RHEA-COMP:13536"/>
        <dbReference type="ChEBI" id="CHEBI:15378"/>
        <dbReference type="ChEBI" id="CHEBI:57540"/>
        <dbReference type="ChEBI" id="CHEBI:57945"/>
        <dbReference type="ChEBI" id="CHEBI:65315"/>
        <dbReference type="ChEBI" id="CHEBI:74443"/>
    </reaction>
</comment>
<feature type="site" description="Interacts with tRNA; defines subfamily-specific binding signature" evidence="9">
    <location>
        <position position="308"/>
    </location>
</feature>
<organism evidence="12 13">
    <name type="scientific">Acidovorax bellezanensis</name>
    <dbReference type="NCBI Taxonomy" id="2976702"/>
    <lineage>
        <taxon>Bacteria</taxon>
        <taxon>Pseudomonadati</taxon>
        <taxon>Pseudomonadota</taxon>
        <taxon>Betaproteobacteria</taxon>
        <taxon>Burkholderiales</taxon>
        <taxon>Comamonadaceae</taxon>
        <taxon>Acidovorax</taxon>
    </lineage>
</organism>
<dbReference type="HAMAP" id="MF_02041">
    <property type="entry name" value="DusA_subfam"/>
    <property type="match status" value="1"/>
</dbReference>
<comment type="catalytic activity">
    <reaction evidence="9">
        <text>5,6-dihydrouridine(20) in tRNA + NADP(+) = uridine(20) in tRNA + NADPH + H(+)</text>
        <dbReference type="Rhea" id="RHEA:53336"/>
        <dbReference type="Rhea" id="RHEA-COMP:13533"/>
        <dbReference type="Rhea" id="RHEA-COMP:13534"/>
        <dbReference type="ChEBI" id="CHEBI:15378"/>
        <dbReference type="ChEBI" id="CHEBI:57783"/>
        <dbReference type="ChEBI" id="CHEBI:58349"/>
        <dbReference type="ChEBI" id="CHEBI:65315"/>
        <dbReference type="ChEBI" id="CHEBI:74443"/>
        <dbReference type="EC" id="1.3.1.91"/>
    </reaction>
</comment>
<name>A0ABT2PN84_9BURK</name>
<dbReference type="GO" id="GO:0102264">
    <property type="term" value="F:tRNA-dihydrouridine20 synthase activity"/>
    <property type="evidence" value="ECO:0007669"/>
    <property type="project" value="UniProtKB-EC"/>
</dbReference>
<feature type="active site" description="Proton donor" evidence="9">
    <location>
        <position position="105"/>
    </location>
</feature>
<dbReference type="Proteomes" id="UP001525968">
    <property type="component" value="Unassembled WGS sequence"/>
</dbReference>
<dbReference type="InterPro" id="IPR013785">
    <property type="entry name" value="Aldolase_TIM"/>
</dbReference>
<evidence type="ECO:0000256" key="8">
    <source>
        <dbReference type="ARBA" id="ARBA00023002"/>
    </source>
</evidence>
<dbReference type="InterPro" id="IPR035587">
    <property type="entry name" value="DUS-like_FMN-bd"/>
</dbReference>
<dbReference type="InterPro" id="IPR004653">
    <property type="entry name" value="DusA"/>
</dbReference>
<protein>
    <recommendedName>
        <fullName evidence="9">tRNA-dihydrouridine(20/20a) synthase</fullName>
        <ecNumber evidence="9">1.3.1.91</ecNumber>
    </recommendedName>
    <alternativeName>
        <fullName evidence="9">U20-specific dihydrouridine synthase</fullName>
        <shortName evidence="9">U20-specific Dus</shortName>
    </alternativeName>
    <alternativeName>
        <fullName evidence="9">tRNA-dihydrouridine synthase A</fullName>
    </alternativeName>
</protein>
<feature type="site" description="Interacts with tRNA; defines subfamily-specific binding signature" evidence="9">
    <location>
        <position position="188"/>
    </location>
</feature>
<dbReference type="PROSITE" id="PS01136">
    <property type="entry name" value="UPF0034"/>
    <property type="match status" value="1"/>
</dbReference>
<dbReference type="PIRSF" id="PIRSF006621">
    <property type="entry name" value="Dus"/>
    <property type="match status" value="1"/>
</dbReference>
<feature type="binding site" evidence="9">
    <location>
        <position position="75"/>
    </location>
    <ligand>
        <name>FMN</name>
        <dbReference type="ChEBI" id="CHEBI:58210"/>
    </ligand>
</feature>
<gene>
    <name evidence="9 12" type="primary">dusA</name>
    <name evidence="12" type="ORF">N0K08_14915</name>
</gene>
<comment type="catalytic activity">
    <reaction evidence="9">
        <text>5,6-dihydrouridine(20) in tRNA + NAD(+) = uridine(20) in tRNA + NADH + H(+)</text>
        <dbReference type="Rhea" id="RHEA:53340"/>
        <dbReference type="Rhea" id="RHEA-COMP:13533"/>
        <dbReference type="Rhea" id="RHEA-COMP:13534"/>
        <dbReference type="ChEBI" id="CHEBI:15378"/>
        <dbReference type="ChEBI" id="CHEBI:57540"/>
        <dbReference type="ChEBI" id="CHEBI:57945"/>
        <dbReference type="ChEBI" id="CHEBI:65315"/>
        <dbReference type="ChEBI" id="CHEBI:74443"/>
        <dbReference type="EC" id="1.3.1.91"/>
    </reaction>
</comment>
<feature type="binding site" evidence="9">
    <location>
        <position position="176"/>
    </location>
    <ligand>
        <name>FMN</name>
        <dbReference type="ChEBI" id="CHEBI:58210"/>
    </ligand>
</feature>
<feature type="site" description="Interacts with tRNA" evidence="9">
    <location>
        <position position="102"/>
    </location>
</feature>
<evidence type="ECO:0000256" key="7">
    <source>
        <dbReference type="ARBA" id="ARBA00022884"/>
    </source>
</evidence>
<accession>A0ABT2PN84</accession>
<dbReference type="PANTHER" id="PTHR42907">
    <property type="entry name" value="FMN-LINKED OXIDOREDUCTASES SUPERFAMILY PROTEIN"/>
    <property type="match status" value="1"/>
</dbReference>
<reference evidence="12 13" key="1">
    <citation type="submission" date="2022-09" db="EMBL/GenBank/DDBJ databases">
        <title>Draft genome of isolate Be4.</title>
        <authorList>
            <person name="Sanchez-Castro I."/>
            <person name="Martinez-Rodriguez P."/>
            <person name="Descostes M."/>
            <person name="Merroun M."/>
        </authorList>
    </citation>
    <scope>NUCLEOTIDE SEQUENCE [LARGE SCALE GENOMIC DNA]</scope>
    <source>
        <strain evidence="12 13">Be4</strain>
    </source>
</reference>
<evidence type="ECO:0000256" key="4">
    <source>
        <dbReference type="ARBA" id="ARBA00022643"/>
    </source>
</evidence>
<dbReference type="Gene3D" id="1.20.120.1460">
    <property type="match status" value="1"/>
</dbReference>
<feature type="site" description="Interacts with tRNA; defines subfamily-specific binding signature" evidence="9">
    <location>
        <position position="305"/>
    </location>
</feature>
<keyword evidence="4 9" id="KW-0288">FMN</keyword>
<dbReference type="CDD" id="cd02801">
    <property type="entry name" value="DUS_like_FMN"/>
    <property type="match status" value="1"/>
</dbReference>
<evidence type="ECO:0000256" key="9">
    <source>
        <dbReference type="HAMAP-Rule" id="MF_02041"/>
    </source>
</evidence>
<keyword evidence="7 9" id="KW-0694">RNA-binding</keyword>
<keyword evidence="3 9" id="KW-0285">Flavoprotein</keyword>
<keyword evidence="6 9" id="KW-0521">NADP</keyword>
<dbReference type="Pfam" id="PF01207">
    <property type="entry name" value="Dus"/>
    <property type="match status" value="1"/>
</dbReference>
<evidence type="ECO:0000256" key="10">
    <source>
        <dbReference type="PIRNR" id="PIRNR006621"/>
    </source>
</evidence>
<dbReference type="NCBIfam" id="NF008774">
    <property type="entry name" value="PRK11815.1"/>
    <property type="match status" value="1"/>
</dbReference>
<dbReference type="PANTHER" id="PTHR42907:SF1">
    <property type="entry name" value="FMN-LINKED OXIDOREDUCTASES SUPERFAMILY PROTEIN"/>
    <property type="match status" value="1"/>
</dbReference>
<evidence type="ECO:0000256" key="6">
    <source>
        <dbReference type="ARBA" id="ARBA00022857"/>
    </source>
</evidence>
<evidence type="ECO:0000256" key="1">
    <source>
        <dbReference type="ARBA" id="ARBA00001917"/>
    </source>
</evidence>
<feature type="site" description="Interacts with tRNA" evidence="9">
    <location>
        <position position="191"/>
    </location>
</feature>